<comment type="subcellular location">
    <subcellularLocation>
        <location evidence="1">Nucleus</location>
    </subcellularLocation>
</comment>
<dbReference type="InterPro" id="IPR027417">
    <property type="entry name" value="P-loop_NTPase"/>
</dbReference>
<evidence type="ECO:0000313" key="7">
    <source>
        <dbReference type="Proteomes" id="UP000013827"/>
    </source>
</evidence>
<dbReference type="PANTHER" id="PTHR18937">
    <property type="entry name" value="STRUCTURAL MAINTENANCE OF CHROMOSOMES SMC FAMILY MEMBER"/>
    <property type="match status" value="1"/>
</dbReference>
<dbReference type="RefSeq" id="XP_005763179.1">
    <property type="nucleotide sequence ID" value="XM_005763122.1"/>
</dbReference>
<keyword evidence="2" id="KW-0547">Nucleotide-binding</keyword>
<keyword evidence="3" id="KW-0067">ATP-binding</keyword>
<reference evidence="7" key="1">
    <citation type="journal article" date="2013" name="Nature">
        <title>Pan genome of the phytoplankton Emiliania underpins its global distribution.</title>
        <authorList>
            <person name="Read B.A."/>
            <person name="Kegel J."/>
            <person name="Klute M.J."/>
            <person name="Kuo A."/>
            <person name="Lefebvre S.C."/>
            <person name="Maumus F."/>
            <person name="Mayer C."/>
            <person name="Miller J."/>
            <person name="Monier A."/>
            <person name="Salamov A."/>
            <person name="Young J."/>
            <person name="Aguilar M."/>
            <person name="Claverie J.M."/>
            <person name="Frickenhaus S."/>
            <person name="Gonzalez K."/>
            <person name="Herman E.K."/>
            <person name="Lin Y.C."/>
            <person name="Napier J."/>
            <person name="Ogata H."/>
            <person name="Sarno A.F."/>
            <person name="Shmutz J."/>
            <person name="Schroeder D."/>
            <person name="de Vargas C."/>
            <person name="Verret F."/>
            <person name="von Dassow P."/>
            <person name="Valentin K."/>
            <person name="Van de Peer Y."/>
            <person name="Wheeler G."/>
            <person name="Dacks J.B."/>
            <person name="Delwiche C.F."/>
            <person name="Dyhrman S.T."/>
            <person name="Glockner G."/>
            <person name="John U."/>
            <person name="Richards T."/>
            <person name="Worden A.Z."/>
            <person name="Zhang X."/>
            <person name="Grigoriev I.V."/>
            <person name="Allen A.E."/>
            <person name="Bidle K."/>
            <person name="Borodovsky M."/>
            <person name="Bowler C."/>
            <person name="Brownlee C."/>
            <person name="Cock J.M."/>
            <person name="Elias M."/>
            <person name="Gladyshev V.N."/>
            <person name="Groth M."/>
            <person name="Guda C."/>
            <person name="Hadaegh A."/>
            <person name="Iglesias-Rodriguez M.D."/>
            <person name="Jenkins J."/>
            <person name="Jones B.M."/>
            <person name="Lawson T."/>
            <person name="Leese F."/>
            <person name="Lindquist E."/>
            <person name="Lobanov A."/>
            <person name="Lomsadze A."/>
            <person name="Malik S.B."/>
            <person name="Marsh M.E."/>
            <person name="Mackinder L."/>
            <person name="Mock T."/>
            <person name="Mueller-Roeber B."/>
            <person name="Pagarete A."/>
            <person name="Parker M."/>
            <person name="Probert I."/>
            <person name="Quesneville H."/>
            <person name="Raines C."/>
            <person name="Rensing S.A."/>
            <person name="Riano-Pachon D.M."/>
            <person name="Richier S."/>
            <person name="Rokitta S."/>
            <person name="Shiraiwa Y."/>
            <person name="Soanes D.M."/>
            <person name="van der Giezen M."/>
            <person name="Wahlund T.M."/>
            <person name="Williams B."/>
            <person name="Wilson W."/>
            <person name="Wolfe G."/>
            <person name="Wurch L.L."/>
        </authorList>
    </citation>
    <scope>NUCLEOTIDE SEQUENCE</scope>
</reference>
<dbReference type="GO" id="GO:0005524">
    <property type="term" value="F:ATP binding"/>
    <property type="evidence" value="ECO:0007669"/>
    <property type="project" value="UniProtKB-KW"/>
</dbReference>
<keyword evidence="4" id="KW-0539">Nucleus</keyword>
<proteinExistence type="predicted"/>
<dbReference type="GO" id="GO:0007076">
    <property type="term" value="P:mitotic chromosome condensation"/>
    <property type="evidence" value="ECO:0007669"/>
    <property type="project" value="TreeGrafter"/>
</dbReference>
<evidence type="ECO:0000313" key="6">
    <source>
        <dbReference type="EnsemblProtists" id="EOD10750"/>
    </source>
</evidence>
<reference evidence="6" key="2">
    <citation type="submission" date="2024-10" db="UniProtKB">
        <authorList>
            <consortium name="EnsemblProtists"/>
        </authorList>
    </citation>
    <scope>IDENTIFICATION</scope>
</reference>
<dbReference type="Pfam" id="PF02463">
    <property type="entry name" value="SMC_N"/>
    <property type="match status" value="1"/>
</dbReference>
<dbReference type="GeneID" id="17256901"/>
<dbReference type="PANTHER" id="PTHR18937:SF172">
    <property type="entry name" value="STRUCTURAL MAINTENANCE OF CHROMOSOMES PROTEIN"/>
    <property type="match status" value="1"/>
</dbReference>
<dbReference type="OMA" id="RINQMAT"/>
<evidence type="ECO:0000259" key="5">
    <source>
        <dbReference type="Pfam" id="PF02463"/>
    </source>
</evidence>
<dbReference type="AlphaFoldDB" id="A0A0D3IHL5"/>
<accession>A0A0D3IHL5</accession>
<keyword evidence="7" id="KW-1185">Reference proteome</keyword>
<dbReference type="EnsemblProtists" id="EOD10750">
    <property type="protein sequence ID" value="EOD10750"/>
    <property type="gene ID" value="EMIHUDRAFT_257643"/>
</dbReference>
<name>A0A0D3IHL5_EMIH1</name>
<feature type="domain" description="RecF/RecN/SMC N-terminal" evidence="5">
    <location>
        <begin position="17"/>
        <end position="154"/>
    </location>
</feature>
<dbReference type="Gene3D" id="3.40.50.300">
    <property type="entry name" value="P-loop containing nucleotide triphosphate hydrolases"/>
    <property type="match status" value="1"/>
</dbReference>
<dbReference type="PaxDb" id="2903-EOD10750"/>
<evidence type="ECO:0000256" key="1">
    <source>
        <dbReference type="ARBA" id="ARBA00004123"/>
    </source>
</evidence>
<dbReference type="HOGENOM" id="CLU_1112537_0_0_1"/>
<dbReference type="KEGG" id="ehx:EMIHUDRAFT_257643"/>
<dbReference type="SUPFAM" id="SSF52540">
    <property type="entry name" value="P-loop containing nucleoside triphosphate hydrolases"/>
    <property type="match status" value="1"/>
</dbReference>
<dbReference type="STRING" id="2903.R1D8G2"/>
<dbReference type="GO" id="GO:0000796">
    <property type="term" value="C:condensin complex"/>
    <property type="evidence" value="ECO:0007669"/>
    <property type="project" value="TreeGrafter"/>
</dbReference>
<evidence type="ECO:0000256" key="3">
    <source>
        <dbReference type="ARBA" id="ARBA00022840"/>
    </source>
</evidence>
<dbReference type="eggNOG" id="KOG0996">
    <property type="taxonomic scope" value="Eukaryota"/>
</dbReference>
<dbReference type="Proteomes" id="UP000013827">
    <property type="component" value="Unassembled WGS sequence"/>
</dbReference>
<evidence type="ECO:0000256" key="2">
    <source>
        <dbReference type="ARBA" id="ARBA00022741"/>
    </source>
</evidence>
<dbReference type="InterPro" id="IPR003395">
    <property type="entry name" value="RecF/RecN/SMC_N"/>
</dbReference>
<dbReference type="FunFam" id="3.40.50.300:FF:000585">
    <property type="entry name" value="Structural maintenance of chromosomes 4"/>
    <property type="match status" value="1"/>
</dbReference>
<organism evidence="6 7">
    <name type="scientific">Emiliania huxleyi (strain CCMP1516)</name>
    <dbReference type="NCBI Taxonomy" id="280463"/>
    <lineage>
        <taxon>Eukaryota</taxon>
        <taxon>Haptista</taxon>
        <taxon>Haptophyta</taxon>
        <taxon>Prymnesiophyceae</taxon>
        <taxon>Isochrysidales</taxon>
        <taxon>Noelaerhabdaceae</taxon>
        <taxon>Emiliania</taxon>
    </lineage>
</organism>
<protein>
    <recommendedName>
        <fullName evidence="5">RecF/RecN/SMC N-terminal domain-containing protein</fullName>
    </recommendedName>
</protein>
<sequence>MEPGSAALEPRAPQRVMITRMVLDNFKSYAGPITIGPFDANMTSVVGPNGSGKSNVIDAMLFVFGFRANKMRQGKLSELIHSSSRHPNLQYTKVSVHFRDVVDLPDGTVQPVEGTELVVAREAKQDNSSTYWVNGKRAGREEVVTLLKRRGIDLDHNRFLILQGEVEQIAMMKPKAPSAHEDGLLEYLEDIIGSNRLKEPIAEAQTQVETLNESRAVTEQRDEQRRLFEDLRKQRLAEV</sequence>
<dbReference type="GO" id="GO:0005634">
    <property type="term" value="C:nucleus"/>
    <property type="evidence" value="ECO:0007669"/>
    <property type="project" value="UniProtKB-SubCell"/>
</dbReference>
<evidence type="ECO:0000256" key="4">
    <source>
        <dbReference type="ARBA" id="ARBA00023242"/>
    </source>
</evidence>